<proteinExistence type="inferred from homology"/>
<dbReference type="EC" id="3.2.1.4" evidence="3"/>
<dbReference type="GO" id="GO:0008810">
    <property type="term" value="F:cellulase activity"/>
    <property type="evidence" value="ECO:0007669"/>
    <property type="project" value="UniProtKB-EC"/>
</dbReference>
<gene>
    <name evidence="11" type="ORF">B296_00024627</name>
</gene>
<dbReference type="InterPro" id="IPR001701">
    <property type="entry name" value="Glyco_hydro_9"/>
</dbReference>
<keyword evidence="9" id="KW-1133">Transmembrane helix</keyword>
<feature type="domain" description="Glycoside hydrolase family 9" evidence="10">
    <location>
        <begin position="99"/>
        <end position="297"/>
    </location>
</feature>
<organism evidence="11 12">
    <name type="scientific">Ensete ventricosum</name>
    <name type="common">Abyssinian banana</name>
    <name type="synonym">Musa ensete</name>
    <dbReference type="NCBI Taxonomy" id="4639"/>
    <lineage>
        <taxon>Eukaryota</taxon>
        <taxon>Viridiplantae</taxon>
        <taxon>Streptophyta</taxon>
        <taxon>Embryophyta</taxon>
        <taxon>Tracheophyta</taxon>
        <taxon>Spermatophyta</taxon>
        <taxon>Magnoliopsida</taxon>
        <taxon>Liliopsida</taxon>
        <taxon>Zingiberales</taxon>
        <taxon>Musaceae</taxon>
        <taxon>Ensete</taxon>
    </lineage>
</organism>
<keyword evidence="5" id="KW-0136">Cellulose degradation</keyword>
<dbReference type="Gene3D" id="1.50.10.10">
    <property type="match status" value="1"/>
</dbReference>
<dbReference type="SUPFAM" id="SSF48208">
    <property type="entry name" value="Six-hairpin glycosidases"/>
    <property type="match status" value="1"/>
</dbReference>
<accession>A0A426ZTU3</accession>
<evidence type="ECO:0000256" key="2">
    <source>
        <dbReference type="ARBA" id="ARBA00007072"/>
    </source>
</evidence>
<reference evidence="11 12" key="1">
    <citation type="journal article" date="2014" name="Agronomy (Basel)">
        <title>A Draft Genome Sequence for Ensete ventricosum, the Drought-Tolerant Tree Against Hunger.</title>
        <authorList>
            <person name="Harrison J."/>
            <person name="Moore K.A."/>
            <person name="Paszkiewicz K."/>
            <person name="Jones T."/>
            <person name="Grant M."/>
            <person name="Ambacheew D."/>
            <person name="Muzemil S."/>
            <person name="Studholme D.J."/>
        </authorList>
    </citation>
    <scope>NUCLEOTIDE SEQUENCE [LARGE SCALE GENOMIC DNA]</scope>
</reference>
<protein>
    <recommendedName>
        <fullName evidence="3">cellulase</fullName>
        <ecNumber evidence="3">3.2.1.4</ecNumber>
    </recommendedName>
</protein>
<dbReference type="Pfam" id="PF00759">
    <property type="entry name" value="Glyco_hydro_9"/>
    <property type="match status" value="1"/>
</dbReference>
<evidence type="ECO:0000256" key="4">
    <source>
        <dbReference type="ARBA" id="ARBA00022801"/>
    </source>
</evidence>
<dbReference type="InterPro" id="IPR008928">
    <property type="entry name" value="6-hairpin_glycosidase_sf"/>
</dbReference>
<keyword evidence="9" id="KW-0472">Membrane</keyword>
<name>A0A426ZTU3_ENSVE</name>
<evidence type="ECO:0000256" key="3">
    <source>
        <dbReference type="ARBA" id="ARBA00012601"/>
    </source>
</evidence>
<keyword evidence="8" id="KW-0624">Polysaccharide degradation</keyword>
<evidence type="ECO:0000256" key="1">
    <source>
        <dbReference type="ARBA" id="ARBA00000966"/>
    </source>
</evidence>
<keyword evidence="4" id="KW-0378">Hydrolase</keyword>
<comment type="caution">
    <text evidence="11">The sequence shown here is derived from an EMBL/GenBank/DDBJ whole genome shotgun (WGS) entry which is preliminary data.</text>
</comment>
<evidence type="ECO:0000256" key="8">
    <source>
        <dbReference type="ARBA" id="ARBA00023326"/>
    </source>
</evidence>
<dbReference type="AlphaFoldDB" id="A0A426ZTU3"/>
<evidence type="ECO:0000256" key="6">
    <source>
        <dbReference type="ARBA" id="ARBA00023277"/>
    </source>
</evidence>
<dbReference type="Proteomes" id="UP000287651">
    <property type="component" value="Unassembled WGS sequence"/>
</dbReference>
<evidence type="ECO:0000256" key="7">
    <source>
        <dbReference type="ARBA" id="ARBA00023295"/>
    </source>
</evidence>
<evidence type="ECO:0000259" key="10">
    <source>
        <dbReference type="Pfam" id="PF00759"/>
    </source>
</evidence>
<dbReference type="InterPro" id="IPR012341">
    <property type="entry name" value="6hp_glycosidase-like_sf"/>
</dbReference>
<keyword evidence="6" id="KW-0119">Carbohydrate metabolism</keyword>
<evidence type="ECO:0000313" key="11">
    <source>
        <dbReference type="EMBL" id="RRT67446.1"/>
    </source>
</evidence>
<dbReference type="GO" id="GO:0030245">
    <property type="term" value="P:cellulose catabolic process"/>
    <property type="evidence" value="ECO:0007669"/>
    <property type="project" value="UniProtKB-KW"/>
</dbReference>
<dbReference type="PANTHER" id="PTHR22298">
    <property type="entry name" value="ENDO-1,4-BETA-GLUCANASE"/>
    <property type="match status" value="1"/>
</dbReference>
<sequence>MAIDKAALVREQLDETQQGWLLGPRDVKKDKYIDLWIVVCKKEMVKWVMYSLLIAFVVIGVPIIVAKMMPKHKEPVLLPDEYTVALRLALEFFNAQKYSNNPDDEYCWQRPEDMNYPRPVLTSTSAPDLGSEVAAALAAASLVFTEEDTAYSTKLVKAAKTAYRFATESGQQAPYSSGNQQIARFYNSTGYWDEFIWASAWLFYATGNYTYLSRATDPRVYHNANASFLKRPDSRVFSWDNKLPAAQLLLSRIRVFLNPGYPYEDMLKEFHANTDINMCSYLRQFNVFNWTKGNFICSNLQPASGK</sequence>
<evidence type="ECO:0000256" key="9">
    <source>
        <dbReference type="SAM" id="Phobius"/>
    </source>
</evidence>
<comment type="similarity">
    <text evidence="2">Belongs to the glycosyl hydrolase 9 (cellulase E) family.</text>
</comment>
<keyword evidence="9" id="KW-0812">Transmembrane</keyword>
<evidence type="ECO:0000256" key="5">
    <source>
        <dbReference type="ARBA" id="ARBA00023001"/>
    </source>
</evidence>
<evidence type="ECO:0000313" key="12">
    <source>
        <dbReference type="Proteomes" id="UP000287651"/>
    </source>
</evidence>
<comment type="catalytic activity">
    <reaction evidence="1">
        <text>Endohydrolysis of (1-&gt;4)-beta-D-glucosidic linkages in cellulose, lichenin and cereal beta-D-glucans.</text>
        <dbReference type="EC" id="3.2.1.4"/>
    </reaction>
</comment>
<feature type="transmembrane region" description="Helical" evidence="9">
    <location>
        <begin position="47"/>
        <end position="66"/>
    </location>
</feature>
<keyword evidence="7" id="KW-0326">Glycosidase</keyword>
<dbReference type="EMBL" id="AMZH03005042">
    <property type="protein sequence ID" value="RRT67446.1"/>
    <property type="molecule type" value="Genomic_DNA"/>
</dbReference>